<dbReference type="InterPro" id="IPR029058">
    <property type="entry name" value="AB_hydrolase_fold"/>
</dbReference>
<protein>
    <submittedName>
        <fullName evidence="3">Peptidase_M43 domain-containing protein</fullName>
    </submittedName>
</protein>
<gene>
    <name evidence="1" type="ORF">NBR_LOCUS5400</name>
</gene>
<proteinExistence type="predicted"/>
<evidence type="ECO:0000313" key="3">
    <source>
        <dbReference type="WBParaSite" id="NBR_0000540001-mRNA-1"/>
    </source>
</evidence>
<evidence type="ECO:0000313" key="1">
    <source>
        <dbReference type="EMBL" id="VDL68989.1"/>
    </source>
</evidence>
<dbReference type="Gene3D" id="3.40.50.1820">
    <property type="entry name" value="alpha/beta hydrolase"/>
    <property type="match status" value="1"/>
</dbReference>
<dbReference type="PANTHER" id="PTHR45908">
    <property type="entry name" value="PROTEIN CBG11750-RELATED"/>
    <property type="match status" value="1"/>
</dbReference>
<name>A0A0N4XS98_NIPBR</name>
<sequence length="70" mass="8164">MPTRYGKQKYFHSSFEVWYNNTMAVGEPYTVCQGADGDFCSNTVNNTNMWDHLQYFNVNIKSWGKQGCPR</sequence>
<dbReference type="WBParaSite" id="NBR_0000540001-mRNA-1">
    <property type="protein sequence ID" value="NBR_0000540001-mRNA-1"/>
    <property type="gene ID" value="NBR_0000540001"/>
</dbReference>
<reference evidence="1 2" key="2">
    <citation type="submission" date="2018-11" db="EMBL/GenBank/DDBJ databases">
        <authorList>
            <consortium name="Pathogen Informatics"/>
        </authorList>
    </citation>
    <scope>NUCLEOTIDE SEQUENCE [LARGE SCALE GENOMIC DNA]</scope>
</reference>
<evidence type="ECO:0000313" key="2">
    <source>
        <dbReference type="Proteomes" id="UP000271162"/>
    </source>
</evidence>
<keyword evidence="2" id="KW-1185">Reference proteome</keyword>
<dbReference type="STRING" id="27835.A0A0N4XS98"/>
<organism evidence="3">
    <name type="scientific">Nippostrongylus brasiliensis</name>
    <name type="common">Rat hookworm</name>
    <dbReference type="NCBI Taxonomy" id="27835"/>
    <lineage>
        <taxon>Eukaryota</taxon>
        <taxon>Metazoa</taxon>
        <taxon>Ecdysozoa</taxon>
        <taxon>Nematoda</taxon>
        <taxon>Chromadorea</taxon>
        <taxon>Rhabditida</taxon>
        <taxon>Rhabditina</taxon>
        <taxon>Rhabditomorpha</taxon>
        <taxon>Strongyloidea</taxon>
        <taxon>Heligmosomidae</taxon>
        <taxon>Nippostrongylus</taxon>
    </lineage>
</organism>
<dbReference type="Proteomes" id="UP000271162">
    <property type="component" value="Unassembled WGS sequence"/>
</dbReference>
<reference evidence="3" key="1">
    <citation type="submission" date="2017-02" db="UniProtKB">
        <authorList>
            <consortium name="WormBaseParasite"/>
        </authorList>
    </citation>
    <scope>IDENTIFICATION</scope>
</reference>
<dbReference type="SUPFAM" id="SSF53474">
    <property type="entry name" value="alpha/beta-Hydrolases"/>
    <property type="match status" value="1"/>
</dbReference>
<dbReference type="EMBL" id="UYSL01012910">
    <property type="protein sequence ID" value="VDL68989.1"/>
    <property type="molecule type" value="Genomic_DNA"/>
</dbReference>
<dbReference type="OMA" id="EDHTHYY"/>
<accession>A0A0N4XS98</accession>
<dbReference type="AlphaFoldDB" id="A0A0N4XS98"/>
<dbReference type="PANTHER" id="PTHR45908:SF8">
    <property type="entry name" value="FUNGAL LIPASE-LIKE DOMAIN-CONTAINING PROTEIN"/>
    <property type="match status" value="1"/>
</dbReference>